<comment type="caution">
    <text evidence="1">The sequence shown here is derived from an EMBL/GenBank/DDBJ whole genome shotgun (WGS) entry which is preliminary data.</text>
</comment>
<reference evidence="1" key="1">
    <citation type="journal article" date="2020" name="Stud. Mycol.">
        <title>101 Dothideomycetes genomes: a test case for predicting lifestyles and emergence of pathogens.</title>
        <authorList>
            <person name="Haridas S."/>
            <person name="Albert R."/>
            <person name="Binder M."/>
            <person name="Bloem J."/>
            <person name="Labutti K."/>
            <person name="Salamov A."/>
            <person name="Andreopoulos B."/>
            <person name="Baker S."/>
            <person name="Barry K."/>
            <person name="Bills G."/>
            <person name="Bluhm B."/>
            <person name="Cannon C."/>
            <person name="Castanera R."/>
            <person name="Culley D."/>
            <person name="Daum C."/>
            <person name="Ezra D."/>
            <person name="Gonzalez J."/>
            <person name="Henrissat B."/>
            <person name="Kuo A."/>
            <person name="Liang C."/>
            <person name="Lipzen A."/>
            <person name="Lutzoni F."/>
            <person name="Magnuson J."/>
            <person name="Mondo S."/>
            <person name="Nolan M."/>
            <person name="Ohm R."/>
            <person name="Pangilinan J."/>
            <person name="Park H.-J."/>
            <person name="Ramirez L."/>
            <person name="Alfaro M."/>
            <person name="Sun H."/>
            <person name="Tritt A."/>
            <person name="Yoshinaga Y."/>
            <person name="Zwiers L.-H."/>
            <person name="Turgeon B."/>
            <person name="Goodwin S."/>
            <person name="Spatafora J."/>
            <person name="Crous P."/>
            <person name="Grigoriev I."/>
        </authorList>
    </citation>
    <scope>NUCLEOTIDE SEQUENCE</scope>
    <source>
        <strain evidence="1">ATCC 200398</strain>
    </source>
</reference>
<organism evidence="1 2">
    <name type="scientific">Lindgomyces ingoldianus</name>
    <dbReference type="NCBI Taxonomy" id="673940"/>
    <lineage>
        <taxon>Eukaryota</taxon>
        <taxon>Fungi</taxon>
        <taxon>Dikarya</taxon>
        <taxon>Ascomycota</taxon>
        <taxon>Pezizomycotina</taxon>
        <taxon>Dothideomycetes</taxon>
        <taxon>Pleosporomycetidae</taxon>
        <taxon>Pleosporales</taxon>
        <taxon>Lindgomycetaceae</taxon>
        <taxon>Lindgomyces</taxon>
    </lineage>
</organism>
<sequence length="388" mass="44243">MSYRGIDVKSTTSRPLVELIPNDNLYVSDEDESFYAKEDDHFIPPHWKAMIYRTSNRIPRRIQRYFVIYFTLLLITYISWKSYLGPRWEANRQELREMDDIPQAAFGSNMRPDFTDMIQVKTMDERHLPKGAEGKRLIVVGDVHGCKEELDALLKKVEFKEESDHLILTGDMIAKGPDSPGVISLAQKLGASAVRGNHEDRTLLSIAEMRAHHAPLPGPEEPTDRSSDFLDEESFSHGDYPIRKLAKQFSREQIDWLKQCPVILKVGPVEGSGELVVVHAGLVPGVPLERQDPFQCMNMRTIDLKTRLPSENRDGTPWEKFWNHQQAKLPAHERMTVIYGHDRKRGKNIMKYSKGLDSGCVSGGHLTALVIEEGKTTLVSMKCKTYIQ</sequence>
<dbReference type="EMBL" id="MU003528">
    <property type="protein sequence ID" value="KAF2465708.1"/>
    <property type="molecule type" value="Genomic_DNA"/>
</dbReference>
<evidence type="ECO:0000313" key="1">
    <source>
        <dbReference type="EMBL" id="KAF2465708.1"/>
    </source>
</evidence>
<keyword evidence="2" id="KW-1185">Reference proteome</keyword>
<gene>
    <name evidence="1" type="ORF">BDR25DRAFT_238990</name>
</gene>
<accession>A0ACB6QFG5</accession>
<name>A0ACB6QFG5_9PLEO</name>
<evidence type="ECO:0000313" key="2">
    <source>
        <dbReference type="Proteomes" id="UP000799755"/>
    </source>
</evidence>
<protein>
    <submittedName>
        <fullName evidence="1">Metallo-dependent phosphatase</fullName>
    </submittedName>
</protein>
<proteinExistence type="predicted"/>
<dbReference type="Proteomes" id="UP000799755">
    <property type="component" value="Unassembled WGS sequence"/>
</dbReference>